<keyword evidence="3" id="KW-1185">Reference proteome</keyword>
<evidence type="ECO:0000313" key="3">
    <source>
        <dbReference type="Proteomes" id="UP001187192"/>
    </source>
</evidence>
<proteinExistence type="predicted"/>
<sequence>MVSSRGGESPNGATGSRGGEGEDRNLDPTSQADDVGQLAVVDAGELAMGRPRGNLPWAIDMPRICTICPSAGHVRPTVAEARKLWQPTGATIAVVPHGRRRHTADRGEQRGLRVPSEMPEVAEEVATMGEMPEDDGVV</sequence>
<comment type="caution">
    <text evidence="2">The sequence shown here is derived from an EMBL/GenBank/DDBJ whole genome shotgun (WGS) entry which is preliminary data.</text>
</comment>
<dbReference type="AlphaFoldDB" id="A0AA88A740"/>
<evidence type="ECO:0000256" key="1">
    <source>
        <dbReference type="SAM" id="MobiDB-lite"/>
    </source>
</evidence>
<accession>A0AA88A740</accession>
<dbReference type="EMBL" id="BTGU01000021">
    <property type="protein sequence ID" value="GMN45832.1"/>
    <property type="molecule type" value="Genomic_DNA"/>
</dbReference>
<evidence type="ECO:0000313" key="2">
    <source>
        <dbReference type="EMBL" id="GMN45832.1"/>
    </source>
</evidence>
<reference evidence="2" key="1">
    <citation type="submission" date="2023-07" db="EMBL/GenBank/DDBJ databases">
        <title>draft genome sequence of fig (Ficus carica).</title>
        <authorList>
            <person name="Takahashi T."/>
            <person name="Nishimura K."/>
        </authorList>
    </citation>
    <scope>NUCLEOTIDE SEQUENCE</scope>
</reference>
<name>A0AA88A740_FICCA</name>
<feature type="region of interest" description="Disordered" evidence="1">
    <location>
        <begin position="1"/>
        <end position="35"/>
    </location>
</feature>
<gene>
    <name evidence="2" type="ORF">TIFTF001_015011</name>
</gene>
<protein>
    <submittedName>
        <fullName evidence="2">Uncharacterized protein</fullName>
    </submittedName>
</protein>
<dbReference type="Proteomes" id="UP001187192">
    <property type="component" value="Unassembled WGS sequence"/>
</dbReference>
<organism evidence="2 3">
    <name type="scientific">Ficus carica</name>
    <name type="common">Common fig</name>
    <dbReference type="NCBI Taxonomy" id="3494"/>
    <lineage>
        <taxon>Eukaryota</taxon>
        <taxon>Viridiplantae</taxon>
        <taxon>Streptophyta</taxon>
        <taxon>Embryophyta</taxon>
        <taxon>Tracheophyta</taxon>
        <taxon>Spermatophyta</taxon>
        <taxon>Magnoliopsida</taxon>
        <taxon>eudicotyledons</taxon>
        <taxon>Gunneridae</taxon>
        <taxon>Pentapetalae</taxon>
        <taxon>rosids</taxon>
        <taxon>fabids</taxon>
        <taxon>Rosales</taxon>
        <taxon>Moraceae</taxon>
        <taxon>Ficeae</taxon>
        <taxon>Ficus</taxon>
    </lineage>
</organism>